<evidence type="ECO:0000313" key="5">
    <source>
        <dbReference type="EMBL" id="WKA04418.1"/>
    </source>
</evidence>
<keyword evidence="2" id="KW-0378">Hydrolase</keyword>
<feature type="domain" description="C2H2-type" evidence="4">
    <location>
        <begin position="9"/>
        <end position="38"/>
    </location>
</feature>
<dbReference type="Gene3D" id="3.30.160.60">
    <property type="entry name" value="Classic Zinc Finger"/>
    <property type="match status" value="1"/>
</dbReference>
<evidence type="ECO:0000313" key="6">
    <source>
        <dbReference type="Proteomes" id="UP001227230"/>
    </source>
</evidence>
<dbReference type="InterPro" id="IPR013087">
    <property type="entry name" value="Znf_C2H2_type"/>
</dbReference>
<evidence type="ECO:0000256" key="3">
    <source>
        <dbReference type="PROSITE-ProRule" id="PRU00042"/>
    </source>
</evidence>
<dbReference type="Gene3D" id="3.30.420.10">
    <property type="entry name" value="Ribonuclease H-like superfamily/Ribonuclease H"/>
    <property type="match status" value="1"/>
</dbReference>
<organism evidence="5 6">
    <name type="scientific">Vitis vinifera</name>
    <name type="common">Grape</name>
    <dbReference type="NCBI Taxonomy" id="29760"/>
    <lineage>
        <taxon>Eukaryota</taxon>
        <taxon>Viridiplantae</taxon>
        <taxon>Streptophyta</taxon>
        <taxon>Embryophyta</taxon>
        <taxon>Tracheophyta</taxon>
        <taxon>Spermatophyta</taxon>
        <taxon>Magnoliopsida</taxon>
        <taxon>eudicotyledons</taxon>
        <taxon>Gunneridae</taxon>
        <taxon>Pentapetalae</taxon>
        <taxon>rosids</taxon>
        <taxon>Vitales</taxon>
        <taxon>Vitaceae</taxon>
        <taxon>Viteae</taxon>
        <taxon>Vitis</taxon>
    </lineage>
</organism>
<keyword evidence="3" id="KW-0862">Zinc</keyword>
<evidence type="ECO:0000256" key="1">
    <source>
        <dbReference type="ARBA" id="ARBA00022722"/>
    </source>
</evidence>
<keyword evidence="6" id="KW-1185">Reference proteome</keyword>
<keyword evidence="3" id="KW-0863">Zinc-finger</keyword>
<dbReference type="PROSITE" id="PS00028">
    <property type="entry name" value="ZINC_FINGER_C2H2_1"/>
    <property type="match status" value="1"/>
</dbReference>
<sequence>MEFSESQRNKCAACYRQFNRLEHLVDHMRTSYHSVHEPTCGICKKHCRSFESLREHLIGPLPKVECARIFSVRGCNLCLDILGSPNALRAHRGTCQLSRGNTGALLSRMANLGIQDDLNSRTRGSKVVALGCKMVGGGTDGSLDLCARVCLIDEYENIIFHTYVKPQIPVTNYRFDESL</sequence>
<accession>A0ABY9D9V3</accession>
<evidence type="ECO:0000259" key="4">
    <source>
        <dbReference type="PROSITE" id="PS50157"/>
    </source>
</evidence>
<protein>
    <recommendedName>
        <fullName evidence="4">C2H2-type domain-containing protein</fullName>
    </recommendedName>
</protein>
<dbReference type="EMBL" id="CP126661">
    <property type="protein sequence ID" value="WKA04418.1"/>
    <property type="molecule type" value="Genomic_DNA"/>
</dbReference>
<dbReference type="PANTHER" id="PTHR12801">
    <property type="entry name" value="RNA EXONUCLEASE REXO1 / RECO3 FAMILY MEMBER-RELATED"/>
    <property type="match status" value="1"/>
</dbReference>
<dbReference type="InterPro" id="IPR047021">
    <property type="entry name" value="REXO1/3/4-like"/>
</dbReference>
<gene>
    <name evidence="5" type="ORF">VitviT2T_022459</name>
</gene>
<dbReference type="PANTHER" id="PTHR12801:SF122">
    <property type="entry name" value="RNA EXONUCLEASE 4"/>
    <property type="match status" value="1"/>
</dbReference>
<evidence type="ECO:0000256" key="2">
    <source>
        <dbReference type="ARBA" id="ARBA00022801"/>
    </source>
</evidence>
<dbReference type="InterPro" id="IPR036397">
    <property type="entry name" value="RNaseH_sf"/>
</dbReference>
<name>A0ABY9D9V3_VITVI</name>
<dbReference type="PROSITE" id="PS50157">
    <property type="entry name" value="ZINC_FINGER_C2H2_2"/>
    <property type="match status" value="1"/>
</dbReference>
<keyword evidence="3" id="KW-0479">Metal-binding</keyword>
<dbReference type="Proteomes" id="UP001227230">
    <property type="component" value="Chromosome 14"/>
</dbReference>
<reference evidence="5 6" key="1">
    <citation type="journal article" date="2023" name="Hortic Res">
        <title>The complete reference genome for grapevine (Vitis vinifera L.) genetics and breeding.</title>
        <authorList>
            <person name="Shi X."/>
            <person name="Cao S."/>
            <person name="Wang X."/>
            <person name="Huang S."/>
            <person name="Wang Y."/>
            <person name="Liu Z."/>
            <person name="Liu W."/>
            <person name="Leng X."/>
            <person name="Peng Y."/>
            <person name="Wang N."/>
            <person name="Wang Y."/>
            <person name="Ma Z."/>
            <person name="Xu X."/>
            <person name="Zhang F."/>
            <person name="Xue H."/>
            <person name="Zhong H."/>
            <person name="Wang Y."/>
            <person name="Zhang K."/>
            <person name="Velt A."/>
            <person name="Avia K."/>
            <person name="Holtgrawe D."/>
            <person name="Grimplet J."/>
            <person name="Matus J.T."/>
            <person name="Ware D."/>
            <person name="Wu X."/>
            <person name="Wang H."/>
            <person name="Liu C."/>
            <person name="Fang Y."/>
            <person name="Rustenholz C."/>
            <person name="Cheng Z."/>
            <person name="Xiao H."/>
            <person name="Zhou Y."/>
        </authorList>
    </citation>
    <scope>NUCLEOTIDE SEQUENCE [LARGE SCALE GENOMIC DNA]</scope>
    <source>
        <strain evidence="6">cv. Pinot noir / PN40024</strain>
        <tissue evidence="5">Leaf</tissue>
    </source>
</reference>
<keyword evidence="1" id="KW-0540">Nuclease</keyword>
<proteinExistence type="predicted"/>